<keyword evidence="5" id="KW-0560">Oxidoreductase</keyword>
<dbReference type="Gene3D" id="3.50.50.100">
    <property type="match status" value="1"/>
</dbReference>
<dbReference type="EMBL" id="JAFBDQ010000003">
    <property type="protein sequence ID" value="MBM7555891.1"/>
    <property type="molecule type" value="Genomic_DNA"/>
</dbReference>
<organism evidence="9 10">
    <name type="scientific">Halanaerobacter jeridensis</name>
    <dbReference type="NCBI Taxonomy" id="706427"/>
    <lineage>
        <taxon>Bacteria</taxon>
        <taxon>Bacillati</taxon>
        <taxon>Bacillota</taxon>
        <taxon>Clostridia</taxon>
        <taxon>Halanaerobiales</taxon>
        <taxon>Halobacteroidaceae</taxon>
        <taxon>Halanaerobacter</taxon>
    </lineage>
</organism>
<keyword evidence="6" id="KW-1133">Transmembrane helix</keyword>
<dbReference type="InterPro" id="IPR007301">
    <property type="entry name" value="DoxD"/>
</dbReference>
<dbReference type="RefSeq" id="WP_204700608.1">
    <property type="nucleotide sequence ID" value="NZ_JAFBDQ010000003.1"/>
</dbReference>
<keyword evidence="4" id="KW-0274">FAD</keyword>
<reference evidence="9" key="1">
    <citation type="submission" date="2021-01" db="EMBL/GenBank/DDBJ databases">
        <title>Genomic Encyclopedia of Type Strains, Phase IV (KMG-IV): sequencing the most valuable type-strain genomes for metagenomic binning, comparative biology and taxonomic classification.</title>
        <authorList>
            <person name="Goeker M."/>
        </authorList>
    </citation>
    <scope>NUCLEOTIDE SEQUENCE</scope>
    <source>
        <strain evidence="9">DSM 23230</strain>
    </source>
</reference>
<sequence length="599" mass="66363">MDKKIAILGAGYAGVKAAKTLNKKFKKDDSVEITLIDQNSHHTLLTELHEVAGNRIESSGVKISLTDLFANSKVNVVKDKVNDINTEKQEIIAHNSNYDYDYLVLGVGSEPTYFNIPGMEENAFTLWSLEDAQKINDHIRNMFKLAANEQDLVKRQQMLTFVIGGAGFTGVETAGEIAEWTDKLCEQYNISPQEVSIKIVEAQEGILPVLEEKQVKNAEKYLSEKLGVELLTQSNICEVKNNSIIINNCSKEDGYITDTSNQEEEIDTNTLIWTGGIKAKDLVKKTGVQLNHRDRIEVNDYLQTSIENIYAIGDNAYFETEDNSALPQLVEGALQAGSCAAHNIYASITNKELKEFDPQLHGVMVSIGSNYAVAELKPISNLTIPLVGFLAMMTKHLINIHYLFEVKGFNLIFKYIKEQFSHTKGGIGMLVRHFSKKSGTFWLAFLRVFLGLRFLLEGISKLQKGWLTSPDGFLVSGASSVLWSEGSPEWYINLLKTFVVPQQVLFQKVLVLTELAVGLSLIFGCLTILGALAAAGMSANFILGAMGSSAGIWEPVWLFLISITMLSGAGKAFGIDYYLIPWLLNLSDQSVEYNEDIPA</sequence>
<feature type="domain" description="FAD/NAD(P)-binding" evidence="8">
    <location>
        <begin position="4"/>
        <end position="337"/>
    </location>
</feature>
<dbReference type="Pfam" id="PF07992">
    <property type="entry name" value="Pyr_redox_2"/>
    <property type="match status" value="1"/>
</dbReference>
<dbReference type="Proteomes" id="UP000774000">
    <property type="component" value="Unassembled WGS sequence"/>
</dbReference>
<evidence type="ECO:0000259" key="8">
    <source>
        <dbReference type="Pfam" id="PF07992"/>
    </source>
</evidence>
<dbReference type="InterPro" id="IPR036188">
    <property type="entry name" value="FAD/NAD-bd_sf"/>
</dbReference>
<dbReference type="SUPFAM" id="SSF51905">
    <property type="entry name" value="FAD/NAD(P)-binding domain"/>
    <property type="match status" value="2"/>
</dbReference>
<dbReference type="AlphaFoldDB" id="A0A939BRD8"/>
<comment type="caution">
    <text evidence="9">The sequence shown here is derived from an EMBL/GenBank/DDBJ whole genome shotgun (WGS) entry which is preliminary data.</text>
</comment>
<feature type="transmembrane region" description="Helical" evidence="6">
    <location>
        <begin position="439"/>
        <end position="456"/>
    </location>
</feature>
<evidence type="ECO:0000256" key="4">
    <source>
        <dbReference type="ARBA" id="ARBA00022827"/>
    </source>
</evidence>
<comment type="cofactor">
    <cofactor evidence="1">
        <name>FAD</name>
        <dbReference type="ChEBI" id="CHEBI:57692"/>
    </cofactor>
</comment>
<protein>
    <submittedName>
        <fullName evidence="9">NADH dehydrogenase</fullName>
    </submittedName>
</protein>
<keyword evidence="10" id="KW-1185">Reference proteome</keyword>
<name>A0A939BRD8_9FIRM</name>
<comment type="similarity">
    <text evidence="2">Belongs to the NADH dehydrogenase family.</text>
</comment>
<evidence type="ECO:0000256" key="3">
    <source>
        <dbReference type="ARBA" id="ARBA00022630"/>
    </source>
</evidence>
<evidence type="ECO:0000313" key="10">
    <source>
        <dbReference type="Proteomes" id="UP000774000"/>
    </source>
</evidence>
<dbReference type="GO" id="GO:0019646">
    <property type="term" value="P:aerobic electron transport chain"/>
    <property type="evidence" value="ECO:0007669"/>
    <property type="project" value="TreeGrafter"/>
</dbReference>
<dbReference type="PRINTS" id="PR00368">
    <property type="entry name" value="FADPNR"/>
</dbReference>
<keyword evidence="3" id="KW-0285">Flavoprotein</keyword>
<evidence type="ECO:0000256" key="1">
    <source>
        <dbReference type="ARBA" id="ARBA00001974"/>
    </source>
</evidence>
<dbReference type="InterPro" id="IPR051169">
    <property type="entry name" value="NADH-Q_oxidoreductase"/>
</dbReference>
<evidence type="ECO:0000313" key="9">
    <source>
        <dbReference type="EMBL" id="MBM7555891.1"/>
    </source>
</evidence>
<accession>A0A939BRD8</accession>
<evidence type="ECO:0000256" key="6">
    <source>
        <dbReference type="SAM" id="Phobius"/>
    </source>
</evidence>
<gene>
    <name evidence="9" type="ORF">JOC47_000725</name>
</gene>
<feature type="domain" description="TQO small subunit DoxD" evidence="7">
    <location>
        <begin position="442"/>
        <end position="583"/>
    </location>
</feature>
<feature type="transmembrane region" description="Helical" evidence="6">
    <location>
        <begin position="515"/>
        <end position="536"/>
    </location>
</feature>
<keyword evidence="6" id="KW-0812">Transmembrane</keyword>
<dbReference type="PANTHER" id="PTHR42913:SF3">
    <property type="entry name" value="64 KDA MITOCHONDRIAL NADH DEHYDROGENASE (EUROFUNG)"/>
    <property type="match status" value="1"/>
</dbReference>
<dbReference type="PANTHER" id="PTHR42913">
    <property type="entry name" value="APOPTOSIS-INDUCING FACTOR 1"/>
    <property type="match status" value="1"/>
</dbReference>
<evidence type="ECO:0000259" key="7">
    <source>
        <dbReference type="Pfam" id="PF04173"/>
    </source>
</evidence>
<evidence type="ECO:0000256" key="2">
    <source>
        <dbReference type="ARBA" id="ARBA00005272"/>
    </source>
</evidence>
<dbReference type="InterPro" id="IPR023753">
    <property type="entry name" value="FAD/NAD-binding_dom"/>
</dbReference>
<proteinExistence type="inferred from homology"/>
<keyword evidence="6" id="KW-0472">Membrane</keyword>
<evidence type="ECO:0000256" key="5">
    <source>
        <dbReference type="ARBA" id="ARBA00023002"/>
    </source>
</evidence>
<dbReference type="Pfam" id="PF04173">
    <property type="entry name" value="DoxD"/>
    <property type="match status" value="1"/>
</dbReference>
<dbReference type="GO" id="GO:0003955">
    <property type="term" value="F:NAD(P)H dehydrogenase (quinone) activity"/>
    <property type="evidence" value="ECO:0007669"/>
    <property type="project" value="TreeGrafter"/>
</dbReference>